<protein>
    <recommendedName>
        <fullName evidence="4">Secreted protein</fullName>
    </recommendedName>
</protein>
<feature type="region of interest" description="Disordered" evidence="1">
    <location>
        <begin position="42"/>
        <end position="78"/>
    </location>
</feature>
<evidence type="ECO:0000313" key="3">
    <source>
        <dbReference type="Proteomes" id="UP000694257"/>
    </source>
</evidence>
<dbReference type="EMBL" id="CP078145">
    <property type="protein sequence ID" value="QXN90064.1"/>
    <property type="molecule type" value="Genomic_DNA"/>
</dbReference>
<evidence type="ECO:0000256" key="1">
    <source>
        <dbReference type="SAM" id="MobiDB-lite"/>
    </source>
</evidence>
<organism evidence="2 3">
    <name type="scientific">Nocardia iowensis</name>
    <dbReference type="NCBI Taxonomy" id="204891"/>
    <lineage>
        <taxon>Bacteria</taxon>
        <taxon>Bacillati</taxon>
        <taxon>Actinomycetota</taxon>
        <taxon>Actinomycetes</taxon>
        <taxon>Mycobacteriales</taxon>
        <taxon>Nocardiaceae</taxon>
        <taxon>Nocardia</taxon>
    </lineage>
</organism>
<evidence type="ECO:0008006" key="4">
    <source>
        <dbReference type="Google" id="ProtNLM"/>
    </source>
</evidence>
<sequence length="295" mass="32142">MAVLVWFYLVMKPTHRRAARYVTALFAVVATVFVALPSSLAQPPTVTQPSPTVPVTSAPAGPGSDRGPDKLQPDGTSAVDFRVPVDNEIVRLRTHFTVPPKPPRVGTLFLWPGVEPRPDGRNYEPIGLGVLQPVLTWGPSCAPTRQPPAYSTWWISGQYVNVGNDPRYEGCHSGTAMSVKVGEVLDIDIALDPASGRWQQTITGQSGSVRYSINMRGQAQNRALFAVEPWDNAQYGGPLLFSDTTIDFRNAGRQSCLDPHVVYIGAGGRISQPTALDERRCHIDTVSVNSRRTVE</sequence>
<reference evidence="2 3" key="1">
    <citation type="submission" date="2021-07" db="EMBL/GenBank/DDBJ databases">
        <title>Whole Genome Sequence of Nocardia Iowensis.</title>
        <authorList>
            <person name="Lamm A."/>
            <person name="Collins-Fairclough A.M."/>
            <person name="Bunk B."/>
            <person name="Sproer C."/>
        </authorList>
    </citation>
    <scope>NUCLEOTIDE SEQUENCE [LARGE SCALE GENOMIC DNA]</scope>
    <source>
        <strain evidence="2 3">NRRL 5646</strain>
    </source>
</reference>
<gene>
    <name evidence="2" type="ORF">KV110_32210</name>
</gene>
<keyword evidence="3" id="KW-1185">Reference proteome</keyword>
<dbReference type="RefSeq" id="WP_218470936.1">
    <property type="nucleotide sequence ID" value="NZ_BAABJN010000006.1"/>
</dbReference>
<accession>A0ABX8RMB9</accession>
<dbReference type="Proteomes" id="UP000694257">
    <property type="component" value="Chromosome"/>
</dbReference>
<feature type="compositionally biased region" description="Low complexity" evidence="1">
    <location>
        <begin position="42"/>
        <end position="60"/>
    </location>
</feature>
<proteinExistence type="predicted"/>
<name>A0ABX8RMB9_NOCIO</name>
<evidence type="ECO:0000313" key="2">
    <source>
        <dbReference type="EMBL" id="QXN90064.1"/>
    </source>
</evidence>